<evidence type="ECO:0000256" key="9">
    <source>
        <dbReference type="PROSITE-ProRule" id="PRU00560"/>
    </source>
</evidence>
<keyword evidence="5" id="KW-0413">Isomerase</keyword>
<dbReference type="InterPro" id="IPR014016">
    <property type="entry name" value="UvrD-like_ATP-bd"/>
</dbReference>
<keyword evidence="3 9" id="KW-0347">Helicase</keyword>
<evidence type="ECO:0000256" key="2">
    <source>
        <dbReference type="ARBA" id="ARBA00022801"/>
    </source>
</evidence>
<evidence type="ECO:0000259" key="10">
    <source>
        <dbReference type="PROSITE" id="PS51198"/>
    </source>
</evidence>
<dbReference type="InterPro" id="IPR027417">
    <property type="entry name" value="P-loop_NTPase"/>
</dbReference>
<name>A0ABY4EX86_9BACI</name>
<keyword evidence="12" id="KW-1185">Reference proteome</keyword>
<gene>
    <name evidence="11" type="ORF">MUN88_02510</name>
</gene>
<keyword evidence="2 9" id="KW-0378">Hydrolase</keyword>
<evidence type="ECO:0000256" key="4">
    <source>
        <dbReference type="ARBA" id="ARBA00022840"/>
    </source>
</evidence>
<evidence type="ECO:0000256" key="6">
    <source>
        <dbReference type="ARBA" id="ARBA00034617"/>
    </source>
</evidence>
<dbReference type="InterPro" id="IPR000212">
    <property type="entry name" value="DNA_helicase_UvrD/REP"/>
</dbReference>
<dbReference type="PROSITE" id="PS51198">
    <property type="entry name" value="UVRD_HELICASE_ATP_BIND"/>
    <property type="match status" value="1"/>
</dbReference>
<protein>
    <recommendedName>
        <fullName evidence="7">DNA 3'-5' helicase</fullName>
        <ecNumber evidence="7">5.6.2.4</ecNumber>
    </recommendedName>
</protein>
<evidence type="ECO:0000256" key="8">
    <source>
        <dbReference type="ARBA" id="ARBA00048988"/>
    </source>
</evidence>
<dbReference type="GO" id="GO:0004386">
    <property type="term" value="F:helicase activity"/>
    <property type="evidence" value="ECO:0007669"/>
    <property type="project" value="UniProtKB-KW"/>
</dbReference>
<dbReference type="Proteomes" id="UP000831782">
    <property type="component" value="Chromosome"/>
</dbReference>
<dbReference type="EMBL" id="CP095072">
    <property type="protein sequence ID" value="UOQ49030.1"/>
    <property type="molecule type" value="Genomic_DNA"/>
</dbReference>
<dbReference type="Pfam" id="PF13361">
    <property type="entry name" value="UvrD_C"/>
    <property type="match status" value="1"/>
</dbReference>
<dbReference type="PANTHER" id="PTHR11070">
    <property type="entry name" value="UVRD / RECB / PCRA DNA HELICASE FAMILY MEMBER"/>
    <property type="match status" value="1"/>
</dbReference>
<keyword evidence="1 9" id="KW-0547">Nucleotide-binding</keyword>
<evidence type="ECO:0000256" key="3">
    <source>
        <dbReference type="ARBA" id="ARBA00022806"/>
    </source>
</evidence>
<evidence type="ECO:0000313" key="11">
    <source>
        <dbReference type="EMBL" id="UOQ49030.1"/>
    </source>
</evidence>
<dbReference type="Pfam" id="PF00580">
    <property type="entry name" value="UvrD-helicase"/>
    <property type="match status" value="1"/>
</dbReference>
<accession>A0ABY4EX86</accession>
<dbReference type="Gene3D" id="3.40.50.300">
    <property type="entry name" value="P-loop containing nucleotide triphosphate hydrolases"/>
    <property type="match status" value="2"/>
</dbReference>
<sequence length="584" mass="68097">MIINAQTKLDINQGFKVEAGPGAGKTEFLVNHIKHVIQISEKLNRTRKIACITYTNTAVETVLKRLGKSVSNRVDVSTIHSFLYKNVVKPYCYFLPKEYEVNIQKFKGHNDPIVINAYMRKWLENTDLKGLKNPNTKNQILRMPDQSKALQNWLLSMKTFYESNNIEFHCDHNKAKTTDPNSENITRIRNSNLNILQEELLNYKKIYWKNGHIDHEDILFFSYILIKKYPFILTILRAKYPYFFIDEFQDTSQVQAFIIDEIKKEKCIVGVIGDKAQSIYGFQGAQVSLFENFKVDQLNSHTILENHRSTYQIVTFLNNIRKDINQKHCNEEENIPVSILVGERNKVFLEATSICNNELITSLSRDNIISNAMKNSIEGNNLDKKLLEKFKEIDSSKQRKNFIFPLIQAVELAVNTKYKEALKKIEWLYRENENPKKHALYTLSNIINNYSQFKQGALMDFYNALSDVLDVKLPGFRKGKIKDFYENTMYHDLAICVNIVDDISSHITIHKAKGDEFENVLIIGNKDTVNLLKQPDLENNEEQRIFYVAMSRAEKRLFIHFDHLSDIDEKSIKKLHDVDIMRLQ</sequence>
<dbReference type="EC" id="5.6.2.4" evidence="7"/>
<dbReference type="InterPro" id="IPR014017">
    <property type="entry name" value="DNA_helicase_UvrD-like_C"/>
</dbReference>
<comment type="catalytic activity">
    <reaction evidence="6">
        <text>Couples ATP hydrolysis with the unwinding of duplex DNA by translocating in the 3'-5' direction.</text>
        <dbReference type="EC" id="5.6.2.4"/>
    </reaction>
</comment>
<dbReference type="SUPFAM" id="SSF52540">
    <property type="entry name" value="P-loop containing nucleoside triphosphate hydrolases"/>
    <property type="match status" value="1"/>
</dbReference>
<dbReference type="RefSeq" id="WP_244720460.1">
    <property type="nucleotide sequence ID" value="NZ_CP095072.1"/>
</dbReference>
<organism evidence="11 12">
    <name type="scientific">Gracilibacillus caseinilyticus</name>
    <dbReference type="NCBI Taxonomy" id="2932256"/>
    <lineage>
        <taxon>Bacteria</taxon>
        <taxon>Bacillati</taxon>
        <taxon>Bacillota</taxon>
        <taxon>Bacilli</taxon>
        <taxon>Bacillales</taxon>
        <taxon>Bacillaceae</taxon>
        <taxon>Gracilibacillus</taxon>
    </lineage>
</organism>
<dbReference type="PANTHER" id="PTHR11070:SF3">
    <property type="entry name" value="DNA 3'-5' HELICASE"/>
    <property type="match status" value="1"/>
</dbReference>
<evidence type="ECO:0000256" key="1">
    <source>
        <dbReference type="ARBA" id="ARBA00022741"/>
    </source>
</evidence>
<evidence type="ECO:0000313" key="12">
    <source>
        <dbReference type="Proteomes" id="UP000831782"/>
    </source>
</evidence>
<evidence type="ECO:0000256" key="5">
    <source>
        <dbReference type="ARBA" id="ARBA00023235"/>
    </source>
</evidence>
<feature type="domain" description="UvrD-like helicase ATP-binding" evidence="10">
    <location>
        <begin position="1"/>
        <end position="310"/>
    </location>
</feature>
<evidence type="ECO:0000256" key="7">
    <source>
        <dbReference type="ARBA" id="ARBA00034808"/>
    </source>
</evidence>
<dbReference type="Gene3D" id="1.10.486.10">
    <property type="entry name" value="PCRA, domain 4"/>
    <property type="match status" value="1"/>
</dbReference>
<proteinExistence type="predicted"/>
<comment type="catalytic activity">
    <reaction evidence="8">
        <text>ATP + H2O = ADP + phosphate + H(+)</text>
        <dbReference type="Rhea" id="RHEA:13065"/>
        <dbReference type="ChEBI" id="CHEBI:15377"/>
        <dbReference type="ChEBI" id="CHEBI:15378"/>
        <dbReference type="ChEBI" id="CHEBI:30616"/>
        <dbReference type="ChEBI" id="CHEBI:43474"/>
        <dbReference type="ChEBI" id="CHEBI:456216"/>
        <dbReference type="EC" id="5.6.2.4"/>
    </reaction>
</comment>
<feature type="binding site" evidence="9">
    <location>
        <begin position="19"/>
        <end position="26"/>
    </location>
    <ligand>
        <name>ATP</name>
        <dbReference type="ChEBI" id="CHEBI:30616"/>
    </ligand>
</feature>
<reference evidence="11 12" key="1">
    <citation type="submission" date="2022-04" db="EMBL/GenBank/DDBJ databases">
        <title>Gracilibacillus sp. isolated from saltern.</title>
        <authorList>
            <person name="Won M."/>
            <person name="Lee C.-M."/>
            <person name="Woen H.-Y."/>
            <person name="Kwon S.-W."/>
        </authorList>
    </citation>
    <scope>NUCLEOTIDE SEQUENCE [LARGE SCALE GENOMIC DNA]</scope>
    <source>
        <strain evidence="11 12">SSWR10-1</strain>
    </source>
</reference>
<keyword evidence="4 9" id="KW-0067">ATP-binding</keyword>